<organism evidence="1 2">
    <name type="scientific">Chondrus crispus</name>
    <name type="common">Carrageen Irish moss</name>
    <name type="synonym">Polymorpha crispa</name>
    <dbReference type="NCBI Taxonomy" id="2769"/>
    <lineage>
        <taxon>Eukaryota</taxon>
        <taxon>Rhodophyta</taxon>
        <taxon>Florideophyceae</taxon>
        <taxon>Rhodymeniophycidae</taxon>
        <taxon>Gigartinales</taxon>
        <taxon>Gigartinaceae</taxon>
        <taxon>Chondrus</taxon>
    </lineage>
</organism>
<proteinExistence type="predicted"/>
<protein>
    <submittedName>
        <fullName evidence="1">Uncharacterized protein</fullName>
    </submittedName>
</protein>
<dbReference type="GeneID" id="17318558"/>
<name>R7QPY7_CHOCR</name>
<dbReference type="EMBL" id="HG002195">
    <property type="protein sequence ID" value="CDF40547.1"/>
    <property type="molecule type" value="Genomic_DNA"/>
</dbReference>
<dbReference type="AlphaFoldDB" id="R7QPY7"/>
<dbReference type="Proteomes" id="UP000012073">
    <property type="component" value="Unassembled WGS sequence"/>
</dbReference>
<evidence type="ECO:0000313" key="1">
    <source>
        <dbReference type="EMBL" id="CDF40547.1"/>
    </source>
</evidence>
<sequence>MLSTSFPAFPHMYSVAKPRAFLRGAIPLQKGLLLLYGNAVPLANAKPKSHARVARASPAGCDPAYRLQQNCEHLYSAAARGQGISRGHPSCGPLYYNKTVSIFTCPPRESATQKTPFSPPSPKPRPRSCACAWSRAWSRAPRRYFCPGMPHEKLSIICLPSASSFLTRALPHPSSLAITSTTCGSAASAPLVSRNTSRDLRARKSIAVTQYSCSMQYTISASMNGYPATSRVPSPFSASSATLYAWSPYARARCLAHSTSSCGRATAVRAVSPLDPISYRCVRNVKYDSSHLCPPTSCTNGVLHRVAFSCSPPTSIALSTAASPIARCVVHLPPVIVTTFSGDTCTACSRRMFCVFPASASGFTASGRIPDHALCTSDARTSIRR</sequence>
<gene>
    <name evidence="1" type="ORF">CHC_T00007257001</name>
</gene>
<dbReference type="Gramene" id="CDF40547">
    <property type="protein sequence ID" value="CDF40547"/>
    <property type="gene ID" value="CHC_T00007257001"/>
</dbReference>
<dbReference type="RefSeq" id="XP_005710841.1">
    <property type="nucleotide sequence ID" value="XM_005710784.1"/>
</dbReference>
<dbReference type="KEGG" id="ccp:CHC_T00007257001"/>
<keyword evidence="2" id="KW-1185">Reference proteome</keyword>
<reference evidence="2" key="1">
    <citation type="journal article" date="2013" name="Proc. Natl. Acad. Sci. U.S.A.">
        <title>Genome structure and metabolic features in the red seaweed Chondrus crispus shed light on evolution of the Archaeplastida.</title>
        <authorList>
            <person name="Collen J."/>
            <person name="Porcel B."/>
            <person name="Carre W."/>
            <person name="Ball S.G."/>
            <person name="Chaparro C."/>
            <person name="Tonon T."/>
            <person name="Barbeyron T."/>
            <person name="Michel G."/>
            <person name="Noel B."/>
            <person name="Valentin K."/>
            <person name="Elias M."/>
            <person name="Artiguenave F."/>
            <person name="Arun A."/>
            <person name="Aury J.M."/>
            <person name="Barbosa-Neto J.F."/>
            <person name="Bothwell J.H."/>
            <person name="Bouget F.Y."/>
            <person name="Brillet L."/>
            <person name="Cabello-Hurtado F."/>
            <person name="Capella-Gutierrez S."/>
            <person name="Charrier B."/>
            <person name="Cladiere L."/>
            <person name="Cock J.M."/>
            <person name="Coelho S.M."/>
            <person name="Colleoni C."/>
            <person name="Czjzek M."/>
            <person name="Da Silva C."/>
            <person name="Delage L."/>
            <person name="Denoeud F."/>
            <person name="Deschamps P."/>
            <person name="Dittami S.M."/>
            <person name="Gabaldon T."/>
            <person name="Gachon C.M."/>
            <person name="Groisillier A."/>
            <person name="Herve C."/>
            <person name="Jabbari K."/>
            <person name="Katinka M."/>
            <person name="Kloareg B."/>
            <person name="Kowalczyk N."/>
            <person name="Labadie K."/>
            <person name="Leblanc C."/>
            <person name="Lopez P.J."/>
            <person name="McLachlan D.H."/>
            <person name="Meslet-Cladiere L."/>
            <person name="Moustafa A."/>
            <person name="Nehr Z."/>
            <person name="Nyvall Collen P."/>
            <person name="Panaud O."/>
            <person name="Partensky F."/>
            <person name="Poulain J."/>
            <person name="Rensing S.A."/>
            <person name="Rousvoal S."/>
            <person name="Samson G."/>
            <person name="Symeonidi A."/>
            <person name="Weissenbach J."/>
            <person name="Zambounis A."/>
            <person name="Wincker P."/>
            <person name="Boyen C."/>
        </authorList>
    </citation>
    <scope>NUCLEOTIDE SEQUENCE [LARGE SCALE GENOMIC DNA]</scope>
    <source>
        <strain evidence="2">cv. Stackhouse</strain>
    </source>
</reference>
<evidence type="ECO:0000313" key="2">
    <source>
        <dbReference type="Proteomes" id="UP000012073"/>
    </source>
</evidence>
<accession>R7QPY7</accession>